<accession>A0A7W4W2B9</accession>
<comment type="caution">
    <text evidence="1">The sequence shown here is derived from an EMBL/GenBank/DDBJ whole genome shotgun (WGS) entry which is preliminary data.</text>
</comment>
<dbReference type="RefSeq" id="WP_183408862.1">
    <property type="nucleotide sequence ID" value="NZ_JACHWY010000001.1"/>
</dbReference>
<name>A0A7W4W2B9_9GAMM</name>
<dbReference type="EMBL" id="JACHWY010000001">
    <property type="protein sequence ID" value="MBB3046163.1"/>
    <property type="molecule type" value="Genomic_DNA"/>
</dbReference>
<reference evidence="1 2" key="1">
    <citation type="submission" date="2020-08" db="EMBL/GenBank/DDBJ databases">
        <title>Genomic Encyclopedia of Type Strains, Phase III (KMG-III): the genomes of soil and plant-associated and newly described type strains.</title>
        <authorList>
            <person name="Whitman W."/>
        </authorList>
    </citation>
    <scope>NUCLEOTIDE SEQUENCE [LARGE SCALE GENOMIC DNA]</scope>
    <source>
        <strain evidence="1 2">CECT 8654</strain>
    </source>
</reference>
<dbReference type="Proteomes" id="UP000537130">
    <property type="component" value="Unassembled WGS sequence"/>
</dbReference>
<sequence>MSDDKISTTALAKLLEVPVQQLFATLKDYDWIRKVADGWALTPKGEFEGGEYHNSKRYGRYIVWPVSLEQHAMLRALEDNKMLGAAAIGQPYGLSGRAVNRILAELGWQKRESHGWMLNSRGQQQGGVQLENRQSDMLYVLWPEAVADNAVLIQRLREVSSSNGEAPSGDLFAGSELFTSIDGHQHDSRERQQICQWLYLAGVLHATARQLPVEEPLKADFFLPLNQVFIDFWAADATPTQLKAQMRRAELYKKHAWHAIELHPEDIDQLDDVMPRQLLKFGVKFS</sequence>
<organism evidence="1 2">
    <name type="scientific">Litorivivens lipolytica</name>
    <dbReference type="NCBI Taxonomy" id="1524264"/>
    <lineage>
        <taxon>Bacteria</taxon>
        <taxon>Pseudomonadati</taxon>
        <taxon>Pseudomonadota</taxon>
        <taxon>Gammaproteobacteria</taxon>
        <taxon>Litorivivens</taxon>
    </lineage>
</organism>
<dbReference type="AlphaFoldDB" id="A0A7W4W2B9"/>
<keyword evidence="2" id="KW-1185">Reference proteome</keyword>
<gene>
    <name evidence="1" type="ORF">FHR99_000399</name>
</gene>
<evidence type="ECO:0000313" key="2">
    <source>
        <dbReference type="Proteomes" id="UP000537130"/>
    </source>
</evidence>
<evidence type="ECO:0008006" key="3">
    <source>
        <dbReference type="Google" id="ProtNLM"/>
    </source>
</evidence>
<evidence type="ECO:0000313" key="1">
    <source>
        <dbReference type="EMBL" id="MBB3046163.1"/>
    </source>
</evidence>
<protein>
    <recommendedName>
        <fullName evidence="3">Glycerol kinase</fullName>
    </recommendedName>
</protein>
<proteinExistence type="predicted"/>